<gene>
    <name evidence="1" type="ORF">C7444_109143</name>
</gene>
<sequence length="155" mass="16217">MSTTCLEGRAAQRGFTMISALFLLVVLVALGAALARVSMRQQLGAASDLASAQAQQAARAGLEWGAWKVLRETPAIPDCFAPTHIRLDGTLASYVVSVSCTRTPTSGTLSDGDATLAFFKLVANACNAPVAGACPATGTLQPTYVERQLSWTLSR</sequence>
<dbReference type="RefSeq" id="WP_170130717.1">
    <property type="nucleotide sequence ID" value="NZ_QJJS01000009.1"/>
</dbReference>
<dbReference type="EMBL" id="QJJS01000009">
    <property type="protein sequence ID" value="PXW95573.1"/>
    <property type="molecule type" value="Genomic_DNA"/>
</dbReference>
<protein>
    <submittedName>
        <fullName evidence="1">MSHA biogenesis protein MshP</fullName>
    </submittedName>
</protein>
<evidence type="ECO:0000313" key="2">
    <source>
        <dbReference type="Proteomes" id="UP000247811"/>
    </source>
</evidence>
<comment type="caution">
    <text evidence="1">The sequence shown here is derived from an EMBL/GenBank/DDBJ whole genome shotgun (WGS) entry which is preliminary data.</text>
</comment>
<accession>A0A318H0I4</accession>
<reference evidence="1 2" key="1">
    <citation type="submission" date="2018-05" db="EMBL/GenBank/DDBJ databases">
        <title>Genomic Encyclopedia of Type Strains, Phase IV (KMG-IV): sequencing the most valuable type-strain genomes for metagenomic binning, comparative biology and taxonomic classification.</title>
        <authorList>
            <person name="Goeker M."/>
        </authorList>
    </citation>
    <scope>NUCLEOTIDE SEQUENCE [LARGE SCALE GENOMIC DNA]</scope>
    <source>
        <strain evidence="1 2">DSM 566</strain>
    </source>
</reference>
<organism evidence="1 2">
    <name type="scientific">Sphaerotilus hippei</name>
    <dbReference type="NCBI Taxonomy" id="744406"/>
    <lineage>
        <taxon>Bacteria</taxon>
        <taxon>Pseudomonadati</taxon>
        <taxon>Pseudomonadota</taxon>
        <taxon>Betaproteobacteria</taxon>
        <taxon>Burkholderiales</taxon>
        <taxon>Sphaerotilaceae</taxon>
        <taxon>Sphaerotilus</taxon>
    </lineage>
</organism>
<keyword evidence="2" id="KW-1185">Reference proteome</keyword>
<dbReference type="Proteomes" id="UP000247811">
    <property type="component" value="Unassembled WGS sequence"/>
</dbReference>
<proteinExistence type="predicted"/>
<name>A0A318H0I4_9BURK</name>
<evidence type="ECO:0000313" key="1">
    <source>
        <dbReference type="EMBL" id="PXW95573.1"/>
    </source>
</evidence>
<dbReference type="AlphaFoldDB" id="A0A318H0I4"/>